<reference evidence="5 6" key="1">
    <citation type="journal article" date="2017" name="Front. Cell. Infect. Microbiol.">
        <title>Chaperone-usher pili loci of human colonization factor-negative enterotoxigenic Escherichia coli.</title>
        <authorList>
            <person name="Del Canto F."/>
            <person name="Vidal R."/>
            <person name="Stine O.C."/>
            <person name="Pop M."/>
        </authorList>
    </citation>
    <scope>NUCLEOTIDE SEQUENCE [LARGE SCALE GENOMIC DNA]</scope>
    <source>
        <strain evidence="5 6">700324</strain>
    </source>
</reference>
<name>A0A854BSJ0_ECOLX</name>
<evidence type="ECO:0000313" key="6">
    <source>
        <dbReference type="Proteomes" id="UP000185794"/>
    </source>
</evidence>
<dbReference type="EMBL" id="LRKC01000001">
    <property type="protein sequence ID" value="OKV18558.1"/>
    <property type="molecule type" value="Genomic_DNA"/>
</dbReference>
<accession>A0A854BSJ0</accession>
<organism evidence="5 6">
    <name type="scientific">Escherichia coli</name>
    <dbReference type="NCBI Taxonomy" id="562"/>
    <lineage>
        <taxon>Bacteria</taxon>
        <taxon>Pseudomonadati</taxon>
        <taxon>Pseudomonadota</taxon>
        <taxon>Gammaproteobacteria</taxon>
        <taxon>Enterobacterales</taxon>
        <taxon>Enterobacteriaceae</taxon>
        <taxon>Escherichia</taxon>
    </lineage>
</organism>
<sequence>MIAELFTNNALNLVIIFGSCAALILMSFWFRRGNRKRKGFLFHAVQFLIYTIIISAVGSIINYVIENYKLQFITPGVIDFICTSLIAVILTIKLFLLINQFEKQQIKKGRDITSARIMSRIIKITIIVVLVLLYGEHFGMSLSGLLTFGGIGGLAVG</sequence>
<evidence type="ECO:0000256" key="2">
    <source>
        <dbReference type="ARBA" id="ARBA00008017"/>
    </source>
</evidence>
<dbReference type="InterPro" id="IPR045042">
    <property type="entry name" value="YnaI-like"/>
</dbReference>
<evidence type="ECO:0000256" key="3">
    <source>
        <dbReference type="SAM" id="Phobius"/>
    </source>
</evidence>
<dbReference type="PANTHER" id="PTHR43634">
    <property type="entry name" value="OW CONDUCTANCE MECHANOSENSITIVE CHANNEL"/>
    <property type="match status" value="1"/>
</dbReference>
<dbReference type="InterPro" id="IPR049142">
    <property type="entry name" value="MS_channel_1st"/>
</dbReference>
<feature type="transmembrane region" description="Helical" evidence="3">
    <location>
        <begin position="77"/>
        <end position="96"/>
    </location>
</feature>
<dbReference type="GO" id="GO:0016020">
    <property type="term" value="C:membrane"/>
    <property type="evidence" value="ECO:0007669"/>
    <property type="project" value="UniProtKB-SubCell"/>
</dbReference>
<dbReference type="AlphaFoldDB" id="A0A854BSJ0"/>
<feature type="transmembrane region" description="Helical" evidence="3">
    <location>
        <begin position="42"/>
        <end position="65"/>
    </location>
</feature>
<feature type="non-terminal residue" evidence="5">
    <location>
        <position position="157"/>
    </location>
</feature>
<feature type="transmembrane region" description="Helical" evidence="3">
    <location>
        <begin position="12"/>
        <end position="30"/>
    </location>
</feature>
<comment type="subcellular location">
    <subcellularLocation>
        <location evidence="1">Membrane</location>
        <topology evidence="1">Multi-pass membrane protein</topology>
    </subcellularLocation>
</comment>
<evidence type="ECO:0000256" key="1">
    <source>
        <dbReference type="ARBA" id="ARBA00004141"/>
    </source>
</evidence>
<keyword evidence="3" id="KW-0812">Transmembrane</keyword>
<gene>
    <name evidence="5" type="ORF">AWP47_00115</name>
</gene>
<evidence type="ECO:0000313" key="5">
    <source>
        <dbReference type="EMBL" id="OKV18558.1"/>
    </source>
</evidence>
<evidence type="ECO:0000259" key="4">
    <source>
        <dbReference type="Pfam" id="PF21088"/>
    </source>
</evidence>
<keyword evidence="3" id="KW-1133">Transmembrane helix</keyword>
<dbReference type="InterPro" id="IPR011014">
    <property type="entry name" value="MscS_channel_TM-2"/>
</dbReference>
<dbReference type="PANTHER" id="PTHR43634:SF2">
    <property type="entry name" value="LOW CONDUCTANCE MECHANOSENSITIVE CHANNEL YNAI"/>
    <property type="match status" value="1"/>
</dbReference>
<comment type="caution">
    <text evidence="5">The sequence shown here is derived from an EMBL/GenBank/DDBJ whole genome shotgun (WGS) entry which is preliminary data.</text>
</comment>
<feature type="domain" description="Mechanosensitive ion channel transmembrane helices 2/3" evidence="4">
    <location>
        <begin position="121"/>
        <end position="157"/>
    </location>
</feature>
<keyword evidence="3" id="KW-0472">Membrane</keyword>
<dbReference type="Gene3D" id="1.10.287.1260">
    <property type="match status" value="1"/>
</dbReference>
<comment type="similarity">
    <text evidence="2">Belongs to the MscS (TC 1.A.23) family.</text>
</comment>
<proteinExistence type="inferred from homology"/>
<dbReference type="Proteomes" id="UP000185794">
    <property type="component" value="Unassembled WGS sequence"/>
</dbReference>
<protein>
    <submittedName>
        <fullName evidence="5">Mechanosensitive ion channel protein MscS</fullName>
    </submittedName>
</protein>
<dbReference type="Pfam" id="PF21088">
    <property type="entry name" value="MS_channel_1st"/>
    <property type="match status" value="1"/>
</dbReference>
<dbReference type="SUPFAM" id="SSF82861">
    <property type="entry name" value="Mechanosensitive channel protein MscS (YggB), transmembrane region"/>
    <property type="match status" value="1"/>
</dbReference>